<accession>A0A2P4ZFA6</accession>
<name>A0A2P4ZFA6_9HYPO</name>
<sequence>MGRRGRPSLNITPEERLQRRRSQLVASQRKRRAHKRLLSQPSTSTATSEGLLPAVPTALPVYDAMMPGHRAGVAVSRPQGVEATTNTTANEASSPSARSPPAICHRCGSAPLDTAAIPAAVSPTSPASLLRTRQLGTDTHALSSRLASPMPPSSIWADTNANEPDAGTDKASFTFIASHASLYDRGFDSFDCVGSNTLLSEELETSAAWLKRPAHAFATGIDNVFFPGRATFTADSLWMPSPSLLEDDGPMLTGATLCGPILEACSPMLSDDGIEFWTPWTGAKQAIPMGF</sequence>
<protein>
    <submittedName>
        <fullName evidence="2">Uncharacterized protein</fullName>
    </submittedName>
</protein>
<dbReference type="EMBL" id="JPDN02000033">
    <property type="protein sequence ID" value="PON22969.1"/>
    <property type="molecule type" value="Genomic_DNA"/>
</dbReference>
<evidence type="ECO:0000256" key="1">
    <source>
        <dbReference type="SAM" id="MobiDB-lite"/>
    </source>
</evidence>
<feature type="region of interest" description="Disordered" evidence="1">
    <location>
        <begin position="1"/>
        <end position="51"/>
    </location>
</feature>
<evidence type="ECO:0000313" key="3">
    <source>
        <dbReference type="Proteomes" id="UP000054821"/>
    </source>
</evidence>
<evidence type="ECO:0000313" key="2">
    <source>
        <dbReference type="EMBL" id="PON22969.1"/>
    </source>
</evidence>
<organism evidence="2 3">
    <name type="scientific">Trichoderma gamsii</name>
    <dbReference type="NCBI Taxonomy" id="398673"/>
    <lineage>
        <taxon>Eukaryota</taxon>
        <taxon>Fungi</taxon>
        <taxon>Dikarya</taxon>
        <taxon>Ascomycota</taxon>
        <taxon>Pezizomycotina</taxon>
        <taxon>Sordariomycetes</taxon>
        <taxon>Hypocreomycetidae</taxon>
        <taxon>Hypocreales</taxon>
        <taxon>Hypocreaceae</taxon>
        <taxon>Trichoderma</taxon>
    </lineage>
</organism>
<dbReference type="RefSeq" id="XP_024404991.1">
    <property type="nucleotide sequence ID" value="XM_024550284.1"/>
</dbReference>
<dbReference type="Proteomes" id="UP000054821">
    <property type="component" value="Unassembled WGS sequence"/>
</dbReference>
<proteinExistence type="predicted"/>
<keyword evidence="3" id="KW-1185">Reference proteome</keyword>
<reference evidence="2 3" key="1">
    <citation type="journal article" date="2016" name="Genome Announc.">
        <title>Draft Whole-Genome Sequence of Trichoderma gamsii T6085, a Promising Biocontrol Agent of Fusarium Head Blight on Wheat.</title>
        <authorList>
            <person name="Baroncelli R."/>
            <person name="Zapparata A."/>
            <person name="Piaggeschi G."/>
            <person name="Sarrocco S."/>
            <person name="Vannacci G."/>
        </authorList>
    </citation>
    <scope>NUCLEOTIDE SEQUENCE [LARGE SCALE GENOMIC DNA]</scope>
    <source>
        <strain evidence="2 3">T6085</strain>
    </source>
</reference>
<feature type="compositionally biased region" description="Basic residues" evidence="1">
    <location>
        <begin position="18"/>
        <end position="37"/>
    </location>
</feature>
<comment type="caution">
    <text evidence="2">The sequence shown here is derived from an EMBL/GenBank/DDBJ whole genome shotgun (WGS) entry which is preliminary data.</text>
</comment>
<dbReference type="GeneID" id="29989404"/>
<dbReference type="AlphaFoldDB" id="A0A2P4ZFA6"/>
<gene>
    <name evidence="2" type="ORF">TGAM01_v208224</name>
</gene>
<feature type="compositionally biased region" description="Polar residues" evidence="1">
    <location>
        <begin position="39"/>
        <end position="48"/>
    </location>
</feature>